<evidence type="ECO:0000256" key="6">
    <source>
        <dbReference type="ARBA" id="ARBA00022692"/>
    </source>
</evidence>
<dbReference type="InterPro" id="IPR005467">
    <property type="entry name" value="His_kinase_dom"/>
</dbReference>
<dbReference type="PROSITE" id="PS50110">
    <property type="entry name" value="RESPONSE_REGULATORY"/>
    <property type="match status" value="2"/>
</dbReference>
<evidence type="ECO:0000256" key="3">
    <source>
        <dbReference type="ARBA" id="ARBA00012438"/>
    </source>
</evidence>
<keyword evidence="4" id="KW-1003">Cell membrane</keyword>
<dbReference type="Gene3D" id="3.30.565.10">
    <property type="entry name" value="Histidine kinase-like ATPase, C-terminal domain"/>
    <property type="match status" value="1"/>
</dbReference>
<comment type="subcellular location">
    <subcellularLocation>
        <location evidence="2">Cell membrane</location>
        <topology evidence="2">Multi-pass membrane protein</topology>
    </subcellularLocation>
</comment>
<feature type="domain" description="Response regulatory" evidence="17">
    <location>
        <begin position="553"/>
        <end position="670"/>
    </location>
</feature>
<dbReference type="Pfam" id="PF01627">
    <property type="entry name" value="Hpt"/>
    <property type="match status" value="1"/>
</dbReference>
<evidence type="ECO:0000313" key="19">
    <source>
        <dbReference type="EMBL" id="MFC3625335.1"/>
    </source>
</evidence>
<dbReference type="InterPro" id="IPR001789">
    <property type="entry name" value="Sig_transdc_resp-reg_receiver"/>
</dbReference>
<dbReference type="InterPro" id="IPR036097">
    <property type="entry name" value="HisK_dim/P_sf"/>
</dbReference>
<proteinExistence type="predicted"/>
<feature type="modified residue" description="Phosphohistidine" evidence="12">
    <location>
        <position position="892"/>
    </location>
</feature>
<keyword evidence="7" id="KW-0547">Nucleotide-binding</keyword>
<dbReference type="InterPro" id="IPR036890">
    <property type="entry name" value="HATPase_C_sf"/>
</dbReference>
<dbReference type="SUPFAM" id="SSF55874">
    <property type="entry name" value="ATPase domain of HSP90 chaperone/DNA topoisomerase II/histidine kinase"/>
    <property type="match status" value="1"/>
</dbReference>
<dbReference type="InterPro" id="IPR011006">
    <property type="entry name" value="CheY-like_superfamily"/>
</dbReference>
<dbReference type="CDD" id="cd17546">
    <property type="entry name" value="REC_hyHK_CKI1_RcsC-like"/>
    <property type="match status" value="2"/>
</dbReference>
<evidence type="ECO:0000256" key="11">
    <source>
        <dbReference type="ARBA" id="ARBA00023136"/>
    </source>
</evidence>
<dbReference type="InterPro" id="IPR003594">
    <property type="entry name" value="HATPase_dom"/>
</dbReference>
<feature type="coiled-coil region" evidence="14">
    <location>
        <begin position="283"/>
        <end position="313"/>
    </location>
</feature>
<keyword evidence="10" id="KW-0902">Two-component regulatory system</keyword>
<accession>A0ABV7TRH7</accession>
<dbReference type="CDD" id="cd00082">
    <property type="entry name" value="HisKA"/>
    <property type="match status" value="1"/>
</dbReference>
<evidence type="ECO:0000256" key="10">
    <source>
        <dbReference type="ARBA" id="ARBA00023012"/>
    </source>
</evidence>
<dbReference type="SMART" id="SM00448">
    <property type="entry name" value="REC"/>
    <property type="match status" value="2"/>
</dbReference>
<evidence type="ECO:0000256" key="5">
    <source>
        <dbReference type="ARBA" id="ARBA00022553"/>
    </source>
</evidence>
<evidence type="ECO:0000256" key="14">
    <source>
        <dbReference type="SAM" id="Coils"/>
    </source>
</evidence>
<keyword evidence="5 13" id="KW-0597">Phosphoprotein</keyword>
<comment type="catalytic activity">
    <reaction evidence="1">
        <text>ATP + protein L-histidine = ADP + protein N-phospho-L-histidine.</text>
        <dbReference type="EC" id="2.7.13.3"/>
    </reaction>
</comment>
<evidence type="ECO:0000259" key="18">
    <source>
        <dbReference type="PROSITE" id="PS50894"/>
    </source>
</evidence>
<dbReference type="Pfam" id="PF02518">
    <property type="entry name" value="HATPase_c"/>
    <property type="match status" value="1"/>
</dbReference>
<dbReference type="Gene3D" id="1.10.287.130">
    <property type="match status" value="1"/>
</dbReference>
<dbReference type="SUPFAM" id="SSF52172">
    <property type="entry name" value="CheY-like"/>
    <property type="match status" value="2"/>
</dbReference>
<evidence type="ECO:0000259" key="17">
    <source>
        <dbReference type="PROSITE" id="PS50110"/>
    </source>
</evidence>
<dbReference type="Pfam" id="PF00512">
    <property type="entry name" value="HisKA"/>
    <property type="match status" value="1"/>
</dbReference>
<feature type="domain" description="Response regulatory" evidence="17">
    <location>
        <begin position="692"/>
        <end position="811"/>
    </location>
</feature>
<dbReference type="InterPro" id="IPR003661">
    <property type="entry name" value="HisK_dim/P_dom"/>
</dbReference>
<dbReference type="CDD" id="cd16922">
    <property type="entry name" value="HATPase_EvgS-ArcB-TorS-like"/>
    <property type="match status" value="1"/>
</dbReference>
<keyword evidence="14" id="KW-0175">Coiled coil</keyword>
<keyword evidence="9 15" id="KW-1133">Transmembrane helix</keyword>
<dbReference type="PROSITE" id="PS50894">
    <property type="entry name" value="HPT"/>
    <property type="match status" value="1"/>
</dbReference>
<dbReference type="PRINTS" id="PR00344">
    <property type="entry name" value="BCTRLSENSOR"/>
</dbReference>
<feature type="transmembrane region" description="Helical" evidence="15">
    <location>
        <begin position="58"/>
        <end position="77"/>
    </location>
</feature>
<organism evidence="19 20">
    <name type="scientific">Vogesella amnigena</name>
    <dbReference type="NCBI Taxonomy" id="1507449"/>
    <lineage>
        <taxon>Bacteria</taxon>
        <taxon>Pseudomonadati</taxon>
        <taxon>Pseudomonadota</taxon>
        <taxon>Betaproteobacteria</taxon>
        <taxon>Neisseriales</taxon>
        <taxon>Chromobacteriaceae</taxon>
        <taxon>Vogesella</taxon>
    </lineage>
</organism>
<name>A0ABV7TRH7_9NEIS</name>
<evidence type="ECO:0000256" key="2">
    <source>
        <dbReference type="ARBA" id="ARBA00004651"/>
    </source>
</evidence>
<evidence type="ECO:0000256" key="1">
    <source>
        <dbReference type="ARBA" id="ARBA00000085"/>
    </source>
</evidence>
<evidence type="ECO:0000313" key="20">
    <source>
        <dbReference type="Proteomes" id="UP001595636"/>
    </source>
</evidence>
<feature type="transmembrane region" description="Helical" evidence="15">
    <location>
        <begin position="84"/>
        <end position="106"/>
    </location>
</feature>
<dbReference type="Gene3D" id="3.40.50.2300">
    <property type="match status" value="2"/>
</dbReference>
<dbReference type="PANTHER" id="PTHR45339">
    <property type="entry name" value="HYBRID SIGNAL TRANSDUCTION HISTIDINE KINASE J"/>
    <property type="match status" value="1"/>
</dbReference>
<comment type="caution">
    <text evidence="19">The sequence shown here is derived from an EMBL/GenBank/DDBJ whole genome shotgun (WGS) entry which is preliminary data.</text>
</comment>
<evidence type="ECO:0000256" key="7">
    <source>
        <dbReference type="ARBA" id="ARBA00022741"/>
    </source>
</evidence>
<evidence type="ECO:0000259" key="16">
    <source>
        <dbReference type="PROSITE" id="PS50109"/>
    </source>
</evidence>
<keyword evidence="11 15" id="KW-0472">Membrane</keyword>
<feature type="modified residue" description="4-aspartylphosphate" evidence="13">
    <location>
        <position position="606"/>
    </location>
</feature>
<keyword evidence="6 15" id="KW-0812">Transmembrane</keyword>
<evidence type="ECO:0000256" key="4">
    <source>
        <dbReference type="ARBA" id="ARBA00022475"/>
    </source>
</evidence>
<feature type="transmembrane region" description="Helical" evidence="15">
    <location>
        <begin position="200"/>
        <end position="220"/>
    </location>
</feature>
<evidence type="ECO:0000256" key="12">
    <source>
        <dbReference type="PROSITE-ProRule" id="PRU00110"/>
    </source>
</evidence>
<protein>
    <recommendedName>
        <fullName evidence="3">histidine kinase</fullName>
        <ecNumber evidence="3">2.7.13.3</ecNumber>
    </recommendedName>
</protein>
<reference evidence="20" key="1">
    <citation type="journal article" date="2019" name="Int. J. Syst. Evol. Microbiol.">
        <title>The Global Catalogue of Microorganisms (GCM) 10K type strain sequencing project: providing services to taxonomists for standard genome sequencing and annotation.</title>
        <authorList>
            <consortium name="The Broad Institute Genomics Platform"/>
            <consortium name="The Broad Institute Genome Sequencing Center for Infectious Disease"/>
            <person name="Wu L."/>
            <person name="Ma J."/>
        </authorList>
    </citation>
    <scope>NUCLEOTIDE SEQUENCE [LARGE SCALE GENOMIC DNA]</scope>
    <source>
        <strain evidence="20">KCTC 42195</strain>
    </source>
</reference>
<evidence type="ECO:0000256" key="13">
    <source>
        <dbReference type="PROSITE-ProRule" id="PRU00169"/>
    </source>
</evidence>
<keyword evidence="20" id="KW-1185">Reference proteome</keyword>
<dbReference type="InterPro" id="IPR036641">
    <property type="entry name" value="HPT_dom_sf"/>
</dbReference>
<dbReference type="SUPFAM" id="SSF47226">
    <property type="entry name" value="Histidine-containing phosphotransfer domain, HPT domain"/>
    <property type="match status" value="1"/>
</dbReference>
<dbReference type="InterPro" id="IPR008207">
    <property type="entry name" value="Sig_transdc_His_kin_Hpt_dom"/>
</dbReference>
<feature type="transmembrane region" description="Helical" evidence="15">
    <location>
        <begin position="163"/>
        <end position="188"/>
    </location>
</feature>
<dbReference type="EMBL" id="JBHRYH010000009">
    <property type="protein sequence ID" value="MFC3625335.1"/>
    <property type="molecule type" value="Genomic_DNA"/>
</dbReference>
<dbReference type="Pfam" id="PF00072">
    <property type="entry name" value="Response_reg"/>
    <property type="match status" value="2"/>
</dbReference>
<gene>
    <name evidence="19" type="ORF">ACFOKJ_04130</name>
</gene>
<evidence type="ECO:0000256" key="8">
    <source>
        <dbReference type="ARBA" id="ARBA00022840"/>
    </source>
</evidence>
<feature type="domain" description="Histidine kinase" evidence="16">
    <location>
        <begin position="313"/>
        <end position="534"/>
    </location>
</feature>
<dbReference type="InterPro" id="IPR004358">
    <property type="entry name" value="Sig_transdc_His_kin-like_C"/>
</dbReference>
<dbReference type="EC" id="2.7.13.3" evidence="3"/>
<dbReference type="InterPro" id="IPR033424">
    <property type="entry name" value="MASE4"/>
</dbReference>
<dbReference type="Pfam" id="PF17158">
    <property type="entry name" value="MASE4"/>
    <property type="match status" value="1"/>
</dbReference>
<dbReference type="SMART" id="SM00387">
    <property type="entry name" value="HATPase_c"/>
    <property type="match status" value="1"/>
</dbReference>
<dbReference type="PANTHER" id="PTHR45339:SF1">
    <property type="entry name" value="HYBRID SIGNAL TRANSDUCTION HISTIDINE KINASE J"/>
    <property type="match status" value="1"/>
</dbReference>
<dbReference type="PROSITE" id="PS50109">
    <property type="entry name" value="HIS_KIN"/>
    <property type="match status" value="1"/>
</dbReference>
<feature type="modified residue" description="4-aspartylphosphate" evidence="13">
    <location>
        <position position="744"/>
    </location>
</feature>
<sequence>MQRSTPRQYEGFAFLSTAAPSATQQRLMLMAIGLSALLCVLLVPFAKLPLGKVWAFIPAYQSALIVNDLITAVLLFGQFYILRALALLALAAAYLFTACMAVVHALSFPDLFAPGGLLGAGPQTTAWLYMFWHGGFPLLVMWYTQLAQQGGEQPSRLRTAQAILLCCVLVLLLTVVLTAIATLGHPYLPAIMQGNRYTPVMLGVVACTWSLSLLAFLLTLRRRRTVLDLWLAVVTFAWLCDIALSAVLNGGRFDLGFYAGRIYGLLAASFVLVVLLLENGLLYTRLAQSAAALREAKREAEDATRAKSMFLANMSHEIRTPMNAIIGMSYLTLKTELSMRQRDYVSKIHNAGTSLLGVINDILDFSKVEADRIELETVSFRLDDVLENVSSLVGQRAAEKELELLFECGTEVPQNLVGDPLRLGQVLTNLLSNAIKFTERGQVTVSIQLREQVGDKVLLRFAVRDTGIGMDEEQQARLFQAFSQADGSTTRKYGGTGLGLAIVKRLVELMGGSIQVESEPGQGSSFQFSAWLGVSALVNHHGKALPEDARGLRVLVIDDNASARDILSEQLRGLDFAVSTCASGREALEIYRQASMDHPFDIVFVDWMMPVMNGIETASHIRALNGAKIIMVTAFGRDDVRAQAEAVGVDGFLVKPVSQSSLLDVILGLVGGHSEGSGGRQALALPSLAGVRVLLAEDNRINQQLTVELLQAAGGSVDVVDNGRDAVIRLAEHGPDAYDLVLMDVQMPLLDGIEAARLIRGDPRLLDLPIIAMTADVQATERDNCMAAGMVDHILKPVDPHVMFDTILRWVQPRAEAEAESGPAAAVAAVPRAPLAIQAVLSQSTGLGSVAGNRSLYLHLLRQFVAEESDAANRVAVALAEGEQDTAVRIVHSLKGLAGTLGFLRLQAVAASLQLAIQQGEEYPPLLVDFEEQLQRVVMLLKDALAQEEGESNGATGDIAPLLRQLDQLLAASDGDALGIFLEHGASLRAMLPAAAFAGFDQALRQFDFPAARQWLQQAAAEAGIGWQEDAP</sequence>
<keyword evidence="8" id="KW-0067">ATP-binding</keyword>
<dbReference type="CDD" id="cd00088">
    <property type="entry name" value="HPT"/>
    <property type="match status" value="1"/>
</dbReference>
<dbReference type="RefSeq" id="WP_390276842.1">
    <property type="nucleotide sequence ID" value="NZ_JBHRYH010000009.1"/>
</dbReference>
<feature type="transmembrane region" description="Helical" evidence="15">
    <location>
        <begin position="126"/>
        <end position="143"/>
    </location>
</feature>
<dbReference type="SMART" id="SM00388">
    <property type="entry name" value="HisKA"/>
    <property type="match status" value="1"/>
</dbReference>
<evidence type="ECO:0000256" key="15">
    <source>
        <dbReference type="SAM" id="Phobius"/>
    </source>
</evidence>
<dbReference type="Gene3D" id="1.20.120.160">
    <property type="entry name" value="HPT domain"/>
    <property type="match status" value="1"/>
</dbReference>
<feature type="domain" description="HPt" evidence="18">
    <location>
        <begin position="853"/>
        <end position="944"/>
    </location>
</feature>
<dbReference type="Proteomes" id="UP001595636">
    <property type="component" value="Unassembled WGS sequence"/>
</dbReference>
<dbReference type="SUPFAM" id="SSF47384">
    <property type="entry name" value="Homodimeric domain of signal transducing histidine kinase"/>
    <property type="match status" value="1"/>
</dbReference>
<feature type="transmembrane region" description="Helical" evidence="15">
    <location>
        <begin position="227"/>
        <end position="249"/>
    </location>
</feature>
<evidence type="ECO:0000256" key="9">
    <source>
        <dbReference type="ARBA" id="ARBA00022989"/>
    </source>
</evidence>
<feature type="transmembrane region" description="Helical" evidence="15">
    <location>
        <begin position="27"/>
        <end position="46"/>
    </location>
</feature>